<evidence type="ECO:0000313" key="5">
    <source>
        <dbReference type="EMBL" id="JAT03989.1"/>
    </source>
</evidence>
<organism evidence="5">
    <name type="scientific">Homalodisca liturata</name>
    <dbReference type="NCBI Taxonomy" id="320908"/>
    <lineage>
        <taxon>Eukaryota</taxon>
        <taxon>Metazoa</taxon>
        <taxon>Ecdysozoa</taxon>
        <taxon>Arthropoda</taxon>
        <taxon>Hexapoda</taxon>
        <taxon>Insecta</taxon>
        <taxon>Pterygota</taxon>
        <taxon>Neoptera</taxon>
        <taxon>Paraneoptera</taxon>
        <taxon>Hemiptera</taxon>
        <taxon>Auchenorrhyncha</taxon>
        <taxon>Membracoidea</taxon>
        <taxon>Cicadellidae</taxon>
        <taxon>Cicadellinae</taxon>
        <taxon>Proconiini</taxon>
        <taxon>Homalodisca</taxon>
    </lineage>
</organism>
<dbReference type="InterPro" id="IPR035778">
    <property type="entry name" value="SPRY_hnRNP_U"/>
</dbReference>
<dbReference type="InterPro" id="IPR003877">
    <property type="entry name" value="SPRY_dom"/>
</dbReference>
<proteinExistence type="predicted"/>
<dbReference type="FunFam" id="3.40.50.300:FF:000355">
    <property type="entry name" value="Heterogeneous nuclear ribonucleoprotein U-like 1, isoform CRA_a"/>
    <property type="match status" value="1"/>
</dbReference>
<reference evidence="5" key="1">
    <citation type="submission" date="2015-11" db="EMBL/GenBank/DDBJ databases">
        <title>De novo transcriptome assembly of four potential Pierce s Disease insect vectors from Arizona vineyards.</title>
        <authorList>
            <person name="Tassone E.E."/>
        </authorList>
    </citation>
    <scope>NUCLEOTIDE SEQUENCE</scope>
</reference>
<feature type="compositionally biased region" description="Gly residues" evidence="3">
    <location>
        <begin position="626"/>
        <end position="653"/>
    </location>
</feature>
<dbReference type="Gene3D" id="2.60.120.920">
    <property type="match status" value="1"/>
</dbReference>
<dbReference type="Gene3D" id="3.40.50.300">
    <property type="entry name" value="P-loop containing nucleotide triphosphate hydrolases"/>
    <property type="match status" value="1"/>
</dbReference>
<dbReference type="GO" id="GO:0000380">
    <property type="term" value="P:alternative mRNA splicing, via spliceosome"/>
    <property type="evidence" value="ECO:0007669"/>
    <property type="project" value="TreeGrafter"/>
</dbReference>
<dbReference type="GO" id="GO:0003723">
    <property type="term" value="F:RNA binding"/>
    <property type="evidence" value="ECO:0007669"/>
    <property type="project" value="TreeGrafter"/>
</dbReference>
<evidence type="ECO:0000259" key="4">
    <source>
        <dbReference type="PROSITE" id="PS50188"/>
    </source>
</evidence>
<feature type="compositionally biased region" description="Gly residues" evidence="3">
    <location>
        <begin position="704"/>
        <end position="714"/>
    </location>
</feature>
<sequence>DFGTVEEKTSQSEPEQTSETEQTSEAEQERVPTPEPEREPTPDPEKKEEEHSKSEEQISEEPTSAEVVEEKNEKENITEDTKMEEVSVKKEPEYEDFKQNFKEKPNFGDYQQGYDDESKEHYEADVKMEPGTEIKEEDQEQDRKRKRSRWSPQQQKQGWGQSTGWTKKDDEPELDDKAVVLGWYDSDLNLVIEKSDFLEAAPLSNQGFGYVWAGCRATFGFNQGKVCFEVKLLENLDVSHLEDEPSPHVLRVGWSVLSASLMLGEEPMSFGYGGTAKASTNCKFNNYGTTFVVGDTVTAYLDYGSRVKISYAVNGKYLGEAFNIPASQINEQPLFPHLLSKNIKFRVNFGQTETEFPIEEGYTWAANVAEDQRVAGPRRPERREDCEMLMMCGLPGCGKTTWANAFVKEHPDKYYNILGTNSLIEKMKIQGLARKRNYHGRWDVLIDKCTKCLNKLLEMAAGRRRNYILDQTNVYPSAQKRKMRNFGGFVRRAIVIVPTDEEFQRRCAKREAEEGKDIPDSAVLEMKANFRLPEQGEFFDEVRYIELNEEESRPLVEQYNKEGRAAGFGQQAPFSNQGSGGGSGGKRFRGAPPRGGSGGGGFRGGNRGGGGFGGVLDRRGDRPGGDRGGGGFRSGGMDRGGRGGWQPRGGGGDRGGRGGWRDRSPGGGGGYDRDMDNRGPGGGPWRNNRNNDHRDRPYDRNQRGGRGGRGGGGFDRNNFRDNEGGYGGRGGGGFRDNDYNRGGSGSGGSGSGGGYDRDDYNNRGGGGGYNQRDSGYNNRDGGFRDGGGRGRGGGGGGRGSFDRDQRGGGRGGFDRNRGGYNDRRGGGGGNRDGGYDRNRGGPDRGPRDNKGGNSGNQNNQGGGGGGGGQGW</sequence>
<feature type="compositionally biased region" description="Basic and acidic residues" evidence="3">
    <location>
        <begin position="68"/>
        <end position="106"/>
    </location>
</feature>
<feature type="compositionally biased region" description="Gly residues" evidence="3">
    <location>
        <begin position="789"/>
        <end position="799"/>
    </location>
</feature>
<feature type="compositionally biased region" description="Basic and acidic residues" evidence="3">
    <location>
        <begin position="654"/>
        <end position="664"/>
    </location>
</feature>
<evidence type="ECO:0000256" key="3">
    <source>
        <dbReference type="SAM" id="MobiDB-lite"/>
    </source>
</evidence>
<gene>
    <name evidence="5" type="ORF">g.27403</name>
</gene>
<feature type="compositionally biased region" description="Basic and acidic residues" evidence="3">
    <location>
        <begin position="689"/>
        <end position="702"/>
    </location>
</feature>
<feature type="compositionally biased region" description="Low complexity" evidence="3">
    <location>
        <begin position="770"/>
        <end position="780"/>
    </location>
</feature>
<evidence type="ECO:0000256" key="2">
    <source>
        <dbReference type="ARBA" id="ARBA00023242"/>
    </source>
</evidence>
<feature type="compositionally biased region" description="Basic and acidic residues" evidence="3">
    <location>
        <begin position="116"/>
        <end position="134"/>
    </location>
</feature>
<evidence type="ECO:0000256" key="1">
    <source>
        <dbReference type="ARBA" id="ARBA00004123"/>
    </source>
</evidence>
<dbReference type="PANTHER" id="PTHR12381:SF56">
    <property type="entry name" value="B30.2_SPRY DOMAIN-CONTAINING PROTEIN-RELATED"/>
    <property type="match status" value="1"/>
</dbReference>
<feature type="region of interest" description="Disordered" evidence="3">
    <location>
        <begin position="1"/>
        <end position="171"/>
    </location>
</feature>
<feature type="compositionally biased region" description="Basic and acidic residues" evidence="3">
    <location>
        <begin position="800"/>
        <end position="825"/>
    </location>
</feature>
<feature type="compositionally biased region" description="Basic and acidic residues" evidence="3">
    <location>
        <begin position="27"/>
        <end position="56"/>
    </location>
</feature>
<comment type="subcellular location">
    <subcellularLocation>
        <location evidence="1">Nucleus</location>
    </subcellularLocation>
</comment>
<dbReference type="AlphaFoldDB" id="A0A1B6JXR6"/>
<dbReference type="SUPFAM" id="SSF49899">
    <property type="entry name" value="Concanavalin A-like lectins/glucanases"/>
    <property type="match status" value="1"/>
</dbReference>
<feature type="non-terminal residue" evidence="5">
    <location>
        <position position="1"/>
    </location>
</feature>
<dbReference type="PANTHER" id="PTHR12381">
    <property type="entry name" value="HETEROGENEOUS NUCLEAR RIBONUCLEOPROTEIN U FAMILY MEMBER"/>
    <property type="match status" value="1"/>
</dbReference>
<feature type="compositionally biased region" description="Acidic residues" evidence="3">
    <location>
        <begin position="16"/>
        <end position="26"/>
    </location>
</feature>
<feature type="compositionally biased region" description="Gly residues" evidence="3">
    <location>
        <begin position="593"/>
        <end position="614"/>
    </location>
</feature>
<accession>A0A1B6JXR6</accession>
<dbReference type="InterPro" id="IPR001870">
    <property type="entry name" value="B30.2/SPRY"/>
</dbReference>
<name>A0A1B6JXR6_9HEMI</name>
<dbReference type="InterPro" id="IPR027417">
    <property type="entry name" value="P-loop_NTPase"/>
</dbReference>
<feature type="compositionally biased region" description="Basic and acidic residues" evidence="3">
    <location>
        <begin position="616"/>
        <end position="625"/>
    </location>
</feature>
<protein>
    <recommendedName>
        <fullName evidence="4">B30.2/SPRY domain-containing protein</fullName>
    </recommendedName>
</protein>
<feature type="region of interest" description="Disordered" evidence="3">
    <location>
        <begin position="568"/>
        <end position="871"/>
    </location>
</feature>
<feature type="compositionally biased region" description="Basic and acidic residues" evidence="3">
    <location>
        <begin position="1"/>
        <end position="10"/>
    </location>
</feature>
<dbReference type="GO" id="GO:0005634">
    <property type="term" value="C:nucleus"/>
    <property type="evidence" value="ECO:0007669"/>
    <property type="project" value="UniProtKB-SubCell"/>
</dbReference>
<dbReference type="SMART" id="SM00449">
    <property type="entry name" value="SPRY"/>
    <property type="match status" value="1"/>
</dbReference>
<feature type="compositionally biased region" description="Gly residues" evidence="3">
    <location>
        <begin position="742"/>
        <end position="754"/>
    </location>
</feature>
<dbReference type="EMBL" id="GECU01003718">
    <property type="protein sequence ID" value="JAT03989.1"/>
    <property type="molecule type" value="Transcribed_RNA"/>
</dbReference>
<dbReference type="InterPro" id="IPR043136">
    <property type="entry name" value="B30.2/SPRY_sf"/>
</dbReference>
<dbReference type="Pfam" id="PF13671">
    <property type="entry name" value="AAA_33"/>
    <property type="match status" value="1"/>
</dbReference>
<dbReference type="CDD" id="cd12884">
    <property type="entry name" value="SPRY_hnRNP"/>
    <property type="match status" value="1"/>
</dbReference>
<feature type="non-terminal residue" evidence="5">
    <location>
        <position position="871"/>
    </location>
</feature>
<dbReference type="InterPro" id="IPR013320">
    <property type="entry name" value="ConA-like_dom_sf"/>
</dbReference>
<feature type="compositionally biased region" description="Polar residues" evidence="3">
    <location>
        <begin position="150"/>
        <end position="165"/>
    </location>
</feature>
<feature type="compositionally biased region" description="Gly residues" evidence="3">
    <location>
        <begin position="860"/>
        <end position="871"/>
    </location>
</feature>
<feature type="compositionally biased region" description="Gly residues" evidence="3">
    <location>
        <begin position="724"/>
        <end position="734"/>
    </location>
</feature>
<feature type="domain" description="B30.2/SPRY" evidence="4">
    <location>
        <begin position="151"/>
        <end position="354"/>
    </location>
</feature>
<dbReference type="PROSITE" id="PS50188">
    <property type="entry name" value="B302_SPRY"/>
    <property type="match status" value="1"/>
</dbReference>
<keyword evidence="2" id="KW-0539">Nucleus</keyword>
<dbReference type="SUPFAM" id="SSF52540">
    <property type="entry name" value="P-loop containing nucleoside triphosphate hydrolases"/>
    <property type="match status" value="1"/>
</dbReference>
<feature type="compositionally biased region" description="Basic and acidic residues" evidence="3">
    <location>
        <begin position="833"/>
        <end position="850"/>
    </location>
</feature>